<dbReference type="Proteomes" id="UP000823775">
    <property type="component" value="Unassembled WGS sequence"/>
</dbReference>
<proteinExistence type="predicted"/>
<accession>A0ABS8SWJ8</accession>
<evidence type="ECO:0000313" key="1">
    <source>
        <dbReference type="EMBL" id="MCD7463105.1"/>
    </source>
</evidence>
<protein>
    <submittedName>
        <fullName evidence="1">Uncharacterized protein</fullName>
    </submittedName>
</protein>
<name>A0ABS8SWJ8_DATST</name>
<organism evidence="1 2">
    <name type="scientific">Datura stramonium</name>
    <name type="common">Jimsonweed</name>
    <name type="synonym">Common thornapple</name>
    <dbReference type="NCBI Taxonomy" id="4076"/>
    <lineage>
        <taxon>Eukaryota</taxon>
        <taxon>Viridiplantae</taxon>
        <taxon>Streptophyta</taxon>
        <taxon>Embryophyta</taxon>
        <taxon>Tracheophyta</taxon>
        <taxon>Spermatophyta</taxon>
        <taxon>Magnoliopsida</taxon>
        <taxon>eudicotyledons</taxon>
        <taxon>Gunneridae</taxon>
        <taxon>Pentapetalae</taxon>
        <taxon>asterids</taxon>
        <taxon>lamiids</taxon>
        <taxon>Solanales</taxon>
        <taxon>Solanaceae</taxon>
        <taxon>Solanoideae</taxon>
        <taxon>Datureae</taxon>
        <taxon>Datura</taxon>
    </lineage>
</organism>
<comment type="caution">
    <text evidence="1">The sequence shown here is derived from an EMBL/GenBank/DDBJ whole genome shotgun (WGS) entry which is preliminary data.</text>
</comment>
<dbReference type="EMBL" id="JACEIK010000864">
    <property type="protein sequence ID" value="MCD7463105.1"/>
    <property type="molecule type" value="Genomic_DNA"/>
</dbReference>
<reference evidence="1 2" key="1">
    <citation type="journal article" date="2021" name="BMC Genomics">
        <title>Datura genome reveals duplications of psychoactive alkaloid biosynthetic genes and high mutation rate following tissue culture.</title>
        <authorList>
            <person name="Rajewski A."/>
            <person name="Carter-House D."/>
            <person name="Stajich J."/>
            <person name="Litt A."/>
        </authorList>
    </citation>
    <scope>NUCLEOTIDE SEQUENCE [LARGE SCALE GENOMIC DNA]</scope>
    <source>
        <strain evidence="1">AR-01</strain>
    </source>
</reference>
<evidence type="ECO:0000313" key="2">
    <source>
        <dbReference type="Proteomes" id="UP000823775"/>
    </source>
</evidence>
<keyword evidence="2" id="KW-1185">Reference proteome</keyword>
<gene>
    <name evidence="1" type="ORF">HAX54_049969</name>
</gene>
<sequence>MLMTYTLKSSLVSPSTLNLEAIENEIVPISNIALLSSSRCHFEMYIIENTGTLTATVSEAF</sequence>
<feature type="non-terminal residue" evidence="1">
    <location>
        <position position="61"/>
    </location>
</feature>